<accession>A0A2G3AFW0</accession>
<dbReference type="Gramene" id="PHT93131">
    <property type="protein sequence ID" value="PHT93131"/>
    <property type="gene ID" value="T459_01013"/>
</dbReference>
<dbReference type="STRING" id="4072.A0A2G3AFW0"/>
<gene>
    <name evidence="1" type="ORF">T459_01013</name>
</gene>
<reference evidence="1 2" key="1">
    <citation type="journal article" date="2014" name="Nat. Genet.">
        <title>Genome sequence of the hot pepper provides insights into the evolution of pungency in Capsicum species.</title>
        <authorList>
            <person name="Kim S."/>
            <person name="Park M."/>
            <person name="Yeom S.I."/>
            <person name="Kim Y.M."/>
            <person name="Lee J.M."/>
            <person name="Lee H.A."/>
            <person name="Seo E."/>
            <person name="Choi J."/>
            <person name="Cheong K."/>
            <person name="Kim K.T."/>
            <person name="Jung K."/>
            <person name="Lee G.W."/>
            <person name="Oh S.K."/>
            <person name="Bae C."/>
            <person name="Kim S.B."/>
            <person name="Lee H.Y."/>
            <person name="Kim S.Y."/>
            <person name="Kim M.S."/>
            <person name="Kang B.C."/>
            <person name="Jo Y.D."/>
            <person name="Yang H.B."/>
            <person name="Jeong H.J."/>
            <person name="Kang W.H."/>
            <person name="Kwon J.K."/>
            <person name="Shin C."/>
            <person name="Lim J.Y."/>
            <person name="Park J.H."/>
            <person name="Huh J.H."/>
            <person name="Kim J.S."/>
            <person name="Kim B.D."/>
            <person name="Cohen O."/>
            <person name="Paran I."/>
            <person name="Suh M.C."/>
            <person name="Lee S.B."/>
            <person name="Kim Y.K."/>
            <person name="Shin Y."/>
            <person name="Noh S.J."/>
            <person name="Park J."/>
            <person name="Seo Y.S."/>
            <person name="Kwon S.Y."/>
            <person name="Kim H.A."/>
            <person name="Park J.M."/>
            <person name="Kim H.J."/>
            <person name="Choi S.B."/>
            <person name="Bosland P.W."/>
            <person name="Reeves G."/>
            <person name="Jo S.H."/>
            <person name="Lee B.W."/>
            <person name="Cho H.T."/>
            <person name="Choi H.S."/>
            <person name="Lee M.S."/>
            <person name="Yu Y."/>
            <person name="Do Choi Y."/>
            <person name="Park B.S."/>
            <person name="van Deynze A."/>
            <person name="Ashrafi H."/>
            <person name="Hill T."/>
            <person name="Kim W.T."/>
            <person name="Pai H.S."/>
            <person name="Ahn H.K."/>
            <person name="Yeam I."/>
            <person name="Giovannoni J.J."/>
            <person name="Rose J.K."/>
            <person name="Sorensen I."/>
            <person name="Lee S.J."/>
            <person name="Kim R.W."/>
            <person name="Choi I.Y."/>
            <person name="Choi B.S."/>
            <person name="Lim J.S."/>
            <person name="Lee Y.H."/>
            <person name="Choi D."/>
        </authorList>
    </citation>
    <scope>NUCLEOTIDE SEQUENCE [LARGE SCALE GENOMIC DNA]</scope>
    <source>
        <strain evidence="2">cv. CM334</strain>
    </source>
</reference>
<dbReference type="EMBL" id="AYRZ02000001">
    <property type="protein sequence ID" value="PHT93131.1"/>
    <property type="molecule type" value="Genomic_DNA"/>
</dbReference>
<organism evidence="1 2">
    <name type="scientific">Capsicum annuum</name>
    <name type="common">Capsicum pepper</name>
    <dbReference type="NCBI Taxonomy" id="4072"/>
    <lineage>
        <taxon>Eukaryota</taxon>
        <taxon>Viridiplantae</taxon>
        <taxon>Streptophyta</taxon>
        <taxon>Embryophyta</taxon>
        <taxon>Tracheophyta</taxon>
        <taxon>Spermatophyta</taxon>
        <taxon>Magnoliopsida</taxon>
        <taxon>eudicotyledons</taxon>
        <taxon>Gunneridae</taxon>
        <taxon>Pentapetalae</taxon>
        <taxon>asterids</taxon>
        <taxon>lamiids</taxon>
        <taxon>Solanales</taxon>
        <taxon>Solanaceae</taxon>
        <taxon>Solanoideae</taxon>
        <taxon>Capsiceae</taxon>
        <taxon>Capsicum</taxon>
    </lineage>
</organism>
<proteinExistence type="predicted"/>
<evidence type="ECO:0000313" key="2">
    <source>
        <dbReference type="Proteomes" id="UP000222542"/>
    </source>
</evidence>
<keyword evidence="2" id="KW-1185">Reference proteome</keyword>
<comment type="caution">
    <text evidence="1">The sequence shown here is derived from an EMBL/GenBank/DDBJ whole genome shotgun (WGS) entry which is preliminary data.</text>
</comment>
<sequence length="330" mass="37175">MSSSNEEDSLQLCMLNVTATAGFNPFGKNVLVPEEMILRGNPNLVVEGIKNMVIRQNCHHKEAGIDGFCLSLMAFVVGHHKCGKLPRMSSLRSWFLPKADGLRGRASQIGKLPRMSSHRSCILPKADELHGRASQMWISGSPSKRLKFKTEYMLDQDKSSIGDEENVNDITSNVHMYTDARDHGRGKSMLLPKEKRSWLLIVFIVLLVELEELSVIVFVMLHIELEELAVMVPSVLQFEIMKSVVMAFDMLQAELMEHLVIVPIVLWAELRKIDVLKALMMLDVLKALMMLDVLEALMVLDILEALMVLDVLEDELMKSIVIKVVLEAVL</sequence>
<dbReference type="AlphaFoldDB" id="A0A2G3AFW0"/>
<dbReference type="Proteomes" id="UP000222542">
    <property type="component" value="Unassembled WGS sequence"/>
</dbReference>
<name>A0A2G3AFW0_CAPAN</name>
<reference evidence="1 2" key="2">
    <citation type="journal article" date="2017" name="Genome Biol.">
        <title>New reference genome sequences of hot pepper reveal the massive evolution of plant disease-resistance genes by retroduplication.</title>
        <authorList>
            <person name="Kim S."/>
            <person name="Park J."/>
            <person name="Yeom S.I."/>
            <person name="Kim Y.M."/>
            <person name="Seo E."/>
            <person name="Kim K.T."/>
            <person name="Kim M.S."/>
            <person name="Lee J.M."/>
            <person name="Cheong K."/>
            <person name="Shin H.S."/>
            <person name="Kim S.B."/>
            <person name="Han K."/>
            <person name="Lee J."/>
            <person name="Park M."/>
            <person name="Lee H.A."/>
            <person name="Lee H.Y."/>
            <person name="Lee Y."/>
            <person name="Oh S."/>
            <person name="Lee J.H."/>
            <person name="Choi E."/>
            <person name="Choi E."/>
            <person name="Lee S.E."/>
            <person name="Jeon J."/>
            <person name="Kim H."/>
            <person name="Choi G."/>
            <person name="Song H."/>
            <person name="Lee J."/>
            <person name="Lee S.C."/>
            <person name="Kwon J.K."/>
            <person name="Lee H.Y."/>
            <person name="Koo N."/>
            <person name="Hong Y."/>
            <person name="Kim R.W."/>
            <person name="Kang W.H."/>
            <person name="Huh J.H."/>
            <person name="Kang B.C."/>
            <person name="Yang T.J."/>
            <person name="Lee Y.H."/>
            <person name="Bennetzen J.L."/>
            <person name="Choi D."/>
        </authorList>
    </citation>
    <scope>NUCLEOTIDE SEQUENCE [LARGE SCALE GENOMIC DNA]</scope>
    <source>
        <strain evidence="2">cv. CM334</strain>
    </source>
</reference>
<evidence type="ECO:0000313" key="1">
    <source>
        <dbReference type="EMBL" id="PHT93131.1"/>
    </source>
</evidence>
<protein>
    <submittedName>
        <fullName evidence="1">Uncharacterized protein</fullName>
    </submittedName>
</protein>